<reference evidence="1 2" key="2">
    <citation type="journal article" date="2014" name="FEMS Microbiol. Lett.">
        <title>Draft genomic DNA sequence of the facultatively methylotrophic bacterium Acidomonas methanolica type strain MB58.</title>
        <authorList>
            <person name="Higashiura N."/>
            <person name="Hadano H."/>
            <person name="Hirakawa H."/>
            <person name="Matsutani M."/>
            <person name="Takabe S."/>
            <person name="Matsushita K."/>
            <person name="Azuma Y."/>
        </authorList>
    </citation>
    <scope>NUCLEOTIDE SEQUENCE [LARGE SCALE GENOMIC DNA]</scope>
    <source>
        <strain evidence="1 2">MB58</strain>
    </source>
</reference>
<dbReference type="EMBL" id="BAND01000088">
    <property type="protein sequence ID" value="GAJ29957.1"/>
    <property type="molecule type" value="Genomic_DNA"/>
</dbReference>
<name>A0A023D710_ACIMT</name>
<organism evidence="1 2">
    <name type="scientific">Acidomonas methanolica NBRC 104435</name>
    <dbReference type="NCBI Taxonomy" id="1231351"/>
    <lineage>
        <taxon>Bacteria</taxon>
        <taxon>Pseudomonadati</taxon>
        <taxon>Pseudomonadota</taxon>
        <taxon>Alphaproteobacteria</taxon>
        <taxon>Acetobacterales</taxon>
        <taxon>Acetobacteraceae</taxon>
        <taxon>Acidomonas</taxon>
    </lineage>
</organism>
<protein>
    <submittedName>
        <fullName evidence="1">Uncharacterized protein</fullName>
    </submittedName>
</protein>
<reference evidence="2" key="1">
    <citation type="journal article" date="2014" name="FEMS Microbiol. Lett.">
        <title>Draft Genomic DNA Sequence of the Facultatively Methylotrophic Bacterium Acidomonas methanolica type strain MB58.</title>
        <authorList>
            <person name="Higashiura N."/>
            <person name="Hadano H."/>
            <person name="Hirakawa H."/>
            <person name="Matsutani M."/>
            <person name="Takabe S."/>
            <person name="Matsushita K."/>
            <person name="Azuma Y."/>
        </authorList>
    </citation>
    <scope>NUCLEOTIDE SEQUENCE [LARGE SCALE GENOMIC DNA]</scope>
    <source>
        <strain evidence="2">MB58</strain>
    </source>
</reference>
<evidence type="ECO:0000313" key="1">
    <source>
        <dbReference type="EMBL" id="GAJ29957.1"/>
    </source>
</evidence>
<proteinExistence type="predicted"/>
<dbReference type="Proteomes" id="UP000019760">
    <property type="component" value="Unassembled WGS sequence"/>
</dbReference>
<gene>
    <name evidence="1" type="ORF">Amme_088_005</name>
</gene>
<keyword evidence="2" id="KW-1185">Reference proteome</keyword>
<dbReference type="AlphaFoldDB" id="A0A023D710"/>
<accession>A0A023D710</accession>
<evidence type="ECO:0000313" key="2">
    <source>
        <dbReference type="Proteomes" id="UP000019760"/>
    </source>
</evidence>
<comment type="caution">
    <text evidence="1">The sequence shown here is derived from an EMBL/GenBank/DDBJ whole genome shotgun (WGS) entry which is preliminary data.</text>
</comment>
<dbReference type="OrthoDB" id="7277980at2"/>
<sequence>MSLFDSDISEGDVIFSGWQYMVVVGREGEFVLASPFVTTSEPRHRRDVGVSWTELSEAGLPHPDMRLRGVLCRRRGRAVTPVGVVGEAVLARLRLALDAEMAARAREVPHAPVWSVRDGSGGPVKRRGAVRSMVF</sequence>
<dbReference type="RefSeq" id="WP_042060408.1">
    <property type="nucleotide sequence ID" value="NZ_BAND01000088.1"/>
</dbReference>